<name>A0A6L2MG78_TANCI</name>
<reference evidence="3" key="1">
    <citation type="journal article" date="2019" name="Sci. Rep.">
        <title>Draft genome of Tanacetum cinerariifolium, the natural source of mosquito coil.</title>
        <authorList>
            <person name="Yamashiro T."/>
            <person name="Shiraishi A."/>
            <person name="Satake H."/>
            <person name="Nakayama K."/>
        </authorList>
    </citation>
    <scope>NUCLEOTIDE SEQUENCE</scope>
</reference>
<evidence type="ECO:0000256" key="1">
    <source>
        <dbReference type="SAM" id="MobiDB-lite"/>
    </source>
</evidence>
<feature type="domain" description="Reverse transcriptase" evidence="2">
    <location>
        <begin position="689"/>
        <end position="789"/>
    </location>
</feature>
<organism evidence="3">
    <name type="scientific">Tanacetum cinerariifolium</name>
    <name type="common">Dalmatian daisy</name>
    <name type="synonym">Chrysanthemum cinerariifolium</name>
    <dbReference type="NCBI Taxonomy" id="118510"/>
    <lineage>
        <taxon>Eukaryota</taxon>
        <taxon>Viridiplantae</taxon>
        <taxon>Streptophyta</taxon>
        <taxon>Embryophyta</taxon>
        <taxon>Tracheophyta</taxon>
        <taxon>Spermatophyta</taxon>
        <taxon>Magnoliopsida</taxon>
        <taxon>eudicotyledons</taxon>
        <taxon>Gunneridae</taxon>
        <taxon>Pentapetalae</taxon>
        <taxon>asterids</taxon>
        <taxon>campanulids</taxon>
        <taxon>Asterales</taxon>
        <taxon>Asteraceae</taxon>
        <taxon>Asteroideae</taxon>
        <taxon>Anthemideae</taxon>
        <taxon>Anthemidinae</taxon>
        <taxon>Tanacetum</taxon>
    </lineage>
</organism>
<comment type="caution">
    <text evidence="3">The sequence shown here is derived from an EMBL/GenBank/DDBJ whole genome shotgun (WGS) entry which is preliminary data.</text>
</comment>
<evidence type="ECO:0000259" key="2">
    <source>
        <dbReference type="Pfam" id="PF00078"/>
    </source>
</evidence>
<dbReference type="SUPFAM" id="SSF56219">
    <property type="entry name" value="DNase I-like"/>
    <property type="match status" value="1"/>
</dbReference>
<dbReference type="CDD" id="cd01650">
    <property type="entry name" value="RT_nLTR_like"/>
    <property type="match status" value="1"/>
</dbReference>
<proteinExistence type="predicted"/>
<gene>
    <name evidence="3" type="ORF">Tci_044916</name>
</gene>
<accession>A0A6L2MG78</accession>
<evidence type="ECO:0000313" key="3">
    <source>
        <dbReference type="EMBL" id="GEU72938.1"/>
    </source>
</evidence>
<dbReference type="Pfam" id="PF00078">
    <property type="entry name" value="RVT_1"/>
    <property type="match status" value="1"/>
</dbReference>
<dbReference type="AlphaFoldDB" id="A0A6L2MG78"/>
<feature type="compositionally biased region" description="Polar residues" evidence="1">
    <location>
        <begin position="267"/>
        <end position="284"/>
    </location>
</feature>
<feature type="region of interest" description="Disordered" evidence="1">
    <location>
        <begin position="265"/>
        <end position="315"/>
    </location>
</feature>
<sequence>MVFKWGVLENPNSGLDSSRVSESFLQDHRDSLVLEGNQIGVKSMAGRSLKVVSDSTTSLGELPKEVTMNPSSVRGDANVEAGGGLKNLCFGIFTSTSQPMDSIWSVNGEQVVAISAQTDPNNPKHGSPIIQSVDINTNATSYVGSVGASSKDQTNVRLNFRSLVTDKVFDGVDISIPRKVEVVEYYVKNNWVKYGLKRIMMNAKVIPKRLFEFSTNGNHLDVLLAMYLDTRVVNRKRNNKGSFAGNKLPKGVLVSKGFQVGKEFTYQPKTSNDGSIGNTGTRGVTNPKAGPSKNTNDDAPLNTKGTNARQQDTSKMKISDIASPNSFTSLGVDDDEDEEVENIWDESKNLNLRTTWASTPVVNKNNLSVCAIRESHIDVAAVYDTCKRVCSSNLIGHAGLMRNRPWVLLGDFNVALNLEDHSAGGYEPNTAIREFKEIMGNLQFDNDFSGSFAIFQPYRISDHSPCVLRIPTVTKPKPKPFKFSNFLVYKEGFCEVVETRWGVNLEGCAMFRVVKKLKGLKSPFRKLLHNHENLHERVNKIRIELDEAQKLLMGILLLLYFVKNMRTIYLLLKKHSWMRNVPGAFVNHYNQILRTKGVTIPLDDHDLFTPVLDDAKADFMVRDISNDEVKSVIFSMGDDRTPGPDGFIVAFFKKAWDVVGGDITCDIRDFFSNGKLLKELNHTIISLIPKVTTPARIDDYQPISCCNVLYKCISKIIANRVKEGLGDIVIINQSAFVHSRRISNNILPTQKLMRNYHRRRGPPRCSFKVDIQKAYDTMDWSFLETILHRVRDSDEFQYHHLCEQQRIINLCFADDLFLFSRGNPSSVAVIMDALEEFKQVSGLVPIIPKSTPFFCNVSNAIKASILNFMPFGKGFTYKIENRVNDWRNKFLSLAGLLQLIREMKKGKAKVSWDSVCMPKHEGGLGIRRIDDFNVALMATHVWSILTHRESLWVKWVHTYKLTGHIFWDVLCRGDDIARSGFSLDDLVNNLISDGVWRWPFDWLSRFPIMAQLQKLKTQDKLRQWDVGPSIDLNLLRCPLCDLVPDSHDHLFFKWVFSSHVWFKGKTAVSILSRLVLAATSYYIWLERNERLFKKKTSSPD</sequence>
<dbReference type="EMBL" id="BKCJ010006593">
    <property type="protein sequence ID" value="GEU72938.1"/>
    <property type="molecule type" value="Genomic_DNA"/>
</dbReference>
<dbReference type="InterPro" id="IPR036691">
    <property type="entry name" value="Endo/exonu/phosph_ase_sf"/>
</dbReference>
<protein>
    <recommendedName>
        <fullName evidence="2">Reverse transcriptase domain-containing protein</fullName>
    </recommendedName>
</protein>
<dbReference type="PANTHER" id="PTHR33116:SF76">
    <property type="entry name" value="DUF4283 DOMAIN-CONTAINING PROTEIN"/>
    <property type="match status" value="1"/>
</dbReference>
<dbReference type="InterPro" id="IPR000477">
    <property type="entry name" value="RT_dom"/>
</dbReference>
<dbReference type="PANTHER" id="PTHR33116">
    <property type="entry name" value="REVERSE TRANSCRIPTASE ZINC-BINDING DOMAIN-CONTAINING PROTEIN-RELATED-RELATED"/>
    <property type="match status" value="1"/>
</dbReference>